<evidence type="ECO:0000313" key="3">
    <source>
        <dbReference type="Proteomes" id="UP000886748"/>
    </source>
</evidence>
<organism evidence="2 3">
    <name type="scientific">Candidatus Limenecus avicola</name>
    <dbReference type="NCBI Taxonomy" id="2840847"/>
    <lineage>
        <taxon>Bacteria</taxon>
        <taxon>Bacillati</taxon>
        <taxon>Bacillota</taxon>
        <taxon>Clostridia</taxon>
        <taxon>Eubacteriales</taxon>
        <taxon>Clostridiaceae</taxon>
        <taxon>Clostridiaceae incertae sedis</taxon>
        <taxon>Candidatus Limenecus</taxon>
    </lineage>
</organism>
<feature type="compositionally biased region" description="Low complexity" evidence="1">
    <location>
        <begin position="767"/>
        <end position="777"/>
    </location>
</feature>
<protein>
    <submittedName>
        <fullName evidence="2">Uncharacterized protein</fullName>
    </submittedName>
</protein>
<evidence type="ECO:0000256" key="1">
    <source>
        <dbReference type="SAM" id="MobiDB-lite"/>
    </source>
</evidence>
<dbReference type="EMBL" id="DVOD01000066">
    <property type="protein sequence ID" value="HIU93281.1"/>
    <property type="molecule type" value="Genomic_DNA"/>
</dbReference>
<dbReference type="GO" id="GO:0008237">
    <property type="term" value="F:metallopeptidase activity"/>
    <property type="evidence" value="ECO:0007669"/>
    <property type="project" value="InterPro"/>
</dbReference>
<dbReference type="SUPFAM" id="SSF55486">
    <property type="entry name" value="Metalloproteases ('zincins'), catalytic domain"/>
    <property type="match status" value="1"/>
</dbReference>
<dbReference type="InterPro" id="IPR024079">
    <property type="entry name" value="MetalloPept_cat_dom_sf"/>
</dbReference>
<sequence>MAKFKNLSPVVNKEQKSEYTNEYINKYATQMTGEMLKANIDEAVKSAAGDNNVDSQMLYIKADLPQQLQSIVAQKIDNTYALYQERFGSAFNNKSELKALFEDAKNSVLNSLNDKNKCNLGEISYNLQDKFFENINTNLWNKYQAENAANRQPVTRSLFSTNTISSSSAATRGISSTGNVSVSTANIKFQDGIIITDPKNYPATIDITINNSDGTNSTIKVEVSPDLLVYKPLKENNDEVTVVDPFEDWNSKPLQDRINEIANNLKQTFENLPDNVLKDFISEGTNISINPSGDDIYSSKNLGLYSPAINEISLTYGPGHGTGFLNGINVNTLTHEIGHSIDVQEGVYKSDSATTDMSSVYNDFLNSLPSSMRDNYALKNPKEFFAEYYAYKNLGTSDHFASLMNDIKQQGLYDKVKPILEKIDKEFNGILKTDEALKQAQDKEQNGNFTNSELLDKIKKDWESGKIYTSDLVGNNWSDINDTWNLNMQTKDILAEYYKHYYLNEPSDLINRLNNATGNTKYGDSIKKLWDEAVNGSQYSDGIKQTCEAFKNSLKDSPNIYAPNPGGIPTVDQDPNEELFDDTILDNSYDDDNIDEPKVDDNPFEFPSDNNEQTDDFEPDNSNNESNDIETGTDSSDSSSDGSTNDSSVPDDVIPQPDSDNTPNDNSNENTPNNSLDFPDNAIVNDDGNIVIPSIKDDDTSNNNNLTDTGREDIGRPDIVTDEEKQQIKEQYEEKYGDEYEVNVLHDGTVWLKPKEDKDIETEDTNNNENNIQTDNNVQPDHSIDDTSDDTSIDVDDYFNDDGSFDTDDFIDDAVDSGWDHWEYDDPDDIEDIWGDIQDAEESNDWDNFWDDMYDDDDSWDSSWDESWDDSWDDSYDDDNWWDT</sequence>
<feature type="compositionally biased region" description="Low complexity" evidence="1">
    <location>
        <begin position="632"/>
        <end position="648"/>
    </location>
</feature>
<accession>A0A9D1SSL9</accession>
<name>A0A9D1SSL9_9CLOT</name>
<feature type="compositionally biased region" description="Polar residues" evidence="1">
    <location>
        <begin position="620"/>
        <end position="630"/>
    </location>
</feature>
<feature type="region of interest" description="Disordered" evidence="1">
    <location>
        <begin position="859"/>
        <end position="884"/>
    </location>
</feature>
<dbReference type="Proteomes" id="UP000886748">
    <property type="component" value="Unassembled WGS sequence"/>
</dbReference>
<feature type="region of interest" description="Disordered" evidence="1">
    <location>
        <begin position="760"/>
        <end position="792"/>
    </location>
</feature>
<comment type="caution">
    <text evidence="2">The sequence shown here is derived from an EMBL/GenBank/DDBJ whole genome shotgun (WGS) entry which is preliminary data.</text>
</comment>
<reference evidence="2" key="2">
    <citation type="journal article" date="2021" name="PeerJ">
        <title>Extensive microbial diversity within the chicken gut microbiome revealed by metagenomics and culture.</title>
        <authorList>
            <person name="Gilroy R."/>
            <person name="Ravi A."/>
            <person name="Getino M."/>
            <person name="Pursley I."/>
            <person name="Horton D.L."/>
            <person name="Alikhan N.F."/>
            <person name="Baker D."/>
            <person name="Gharbi K."/>
            <person name="Hall N."/>
            <person name="Watson M."/>
            <person name="Adriaenssens E.M."/>
            <person name="Foster-Nyarko E."/>
            <person name="Jarju S."/>
            <person name="Secka A."/>
            <person name="Antonio M."/>
            <person name="Oren A."/>
            <person name="Chaudhuri R.R."/>
            <person name="La Ragione R."/>
            <person name="Hildebrand F."/>
            <person name="Pallen M.J."/>
        </authorList>
    </citation>
    <scope>NUCLEOTIDE SEQUENCE</scope>
    <source>
        <strain evidence="2">CHK154-7741</strain>
    </source>
</reference>
<evidence type="ECO:0000313" key="2">
    <source>
        <dbReference type="EMBL" id="HIU93281.1"/>
    </source>
</evidence>
<dbReference type="AlphaFoldDB" id="A0A9D1SSL9"/>
<dbReference type="Gene3D" id="3.40.390.10">
    <property type="entry name" value="Collagenase (Catalytic Domain)"/>
    <property type="match status" value="1"/>
</dbReference>
<feature type="compositionally biased region" description="Acidic residues" evidence="1">
    <location>
        <begin position="574"/>
        <end position="594"/>
    </location>
</feature>
<feature type="compositionally biased region" description="Low complexity" evidence="1">
    <location>
        <begin position="657"/>
        <end position="675"/>
    </location>
</feature>
<feature type="region of interest" description="Disordered" evidence="1">
    <location>
        <begin position="556"/>
        <end position="717"/>
    </location>
</feature>
<proteinExistence type="predicted"/>
<gene>
    <name evidence="2" type="ORF">IAD26_09145</name>
</gene>
<reference evidence="2" key="1">
    <citation type="submission" date="2020-10" db="EMBL/GenBank/DDBJ databases">
        <authorList>
            <person name="Gilroy R."/>
        </authorList>
    </citation>
    <scope>NUCLEOTIDE SEQUENCE</scope>
    <source>
        <strain evidence="2">CHK154-7741</strain>
    </source>
</reference>